<keyword evidence="4" id="KW-0472">Membrane</keyword>
<dbReference type="InterPro" id="IPR029052">
    <property type="entry name" value="Metallo-depent_PP-like"/>
</dbReference>
<keyword evidence="2" id="KW-0997">Cell inner membrane</keyword>
<dbReference type="AlphaFoldDB" id="A0AA49FKI4"/>
<protein>
    <submittedName>
        <fullName evidence="8">UDP-2,3-diacylglucosamine diphosphatase</fullName>
    </submittedName>
</protein>
<feature type="domain" description="Calcineurin-like phosphoesterase" evidence="7">
    <location>
        <begin position="6"/>
        <end position="206"/>
    </location>
</feature>
<dbReference type="Gene3D" id="3.60.21.10">
    <property type="match status" value="1"/>
</dbReference>
<feature type="compositionally biased region" description="Polar residues" evidence="6">
    <location>
        <begin position="256"/>
        <end position="270"/>
    </location>
</feature>
<dbReference type="EMBL" id="CP107246">
    <property type="protein sequence ID" value="WIM05636.1"/>
    <property type="molecule type" value="Genomic_DNA"/>
</dbReference>
<evidence type="ECO:0000256" key="3">
    <source>
        <dbReference type="ARBA" id="ARBA00022723"/>
    </source>
</evidence>
<evidence type="ECO:0000256" key="4">
    <source>
        <dbReference type="ARBA" id="ARBA00023136"/>
    </source>
</evidence>
<evidence type="ECO:0000256" key="1">
    <source>
        <dbReference type="ARBA" id="ARBA00022475"/>
    </source>
</evidence>
<keyword evidence="5" id="KW-0464">Manganese</keyword>
<sequence>MTRKVRAIFLSDIHLGTRGCQADRLLDFLRDHEADYMFLIGDIVDFWAMNRGIHWSAAQNTVVQKVLRRARHGERVYLIPGNHDEALREYHDTAFGDIRVLREHVHTGADGRRYLLIHGDEFDQVTRHHRWVAVLGDVAYNGLVRVNAWLSWLRRHLNRPGYWSLAGYAKRRVKSAVSFIFDFEESVTRAAGERGLDGVICGHIHSATIRAIDGIAYINCGDWVDSCTAIVEHLDGRMELVRQDVPVIRLQRTRKNPVTASPDNAATQGQKGERNAASQGMAHPTQSPPTLLGRPRPDAR</sequence>
<dbReference type="GO" id="GO:0009245">
    <property type="term" value="P:lipid A biosynthetic process"/>
    <property type="evidence" value="ECO:0007669"/>
    <property type="project" value="TreeGrafter"/>
</dbReference>
<organism evidence="8">
    <name type="scientific">Candidatus Nitricoxidivorans perseverans</name>
    <dbReference type="NCBI Taxonomy" id="2975601"/>
    <lineage>
        <taxon>Bacteria</taxon>
        <taxon>Pseudomonadati</taxon>
        <taxon>Pseudomonadota</taxon>
        <taxon>Betaproteobacteria</taxon>
        <taxon>Nitrosomonadales</taxon>
        <taxon>Sterolibacteriaceae</taxon>
        <taxon>Candidatus Nitricoxidivorans</taxon>
    </lineage>
</organism>
<dbReference type="GO" id="GO:0046872">
    <property type="term" value="F:metal ion binding"/>
    <property type="evidence" value="ECO:0007669"/>
    <property type="project" value="UniProtKB-KW"/>
</dbReference>
<name>A0AA49FKI4_9PROT</name>
<feature type="region of interest" description="Disordered" evidence="6">
    <location>
        <begin position="252"/>
        <end position="300"/>
    </location>
</feature>
<dbReference type="SUPFAM" id="SSF56300">
    <property type="entry name" value="Metallo-dependent phosphatases"/>
    <property type="match status" value="1"/>
</dbReference>
<evidence type="ECO:0000256" key="2">
    <source>
        <dbReference type="ARBA" id="ARBA00022519"/>
    </source>
</evidence>
<dbReference type="CDD" id="cd07398">
    <property type="entry name" value="MPP_YbbF-LpxH"/>
    <property type="match status" value="1"/>
</dbReference>
<dbReference type="PANTHER" id="PTHR34990">
    <property type="entry name" value="UDP-2,3-DIACYLGLUCOSAMINE HYDROLASE-RELATED"/>
    <property type="match status" value="1"/>
</dbReference>
<dbReference type="GO" id="GO:0016020">
    <property type="term" value="C:membrane"/>
    <property type="evidence" value="ECO:0007669"/>
    <property type="project" value="GOC"/>
</dbReference>
<keyword evidence="1" id="KW-1003">Cell membrane</keyword>
<dbReference type="InterPro" id="IPR043461">
    <property type="entry name" value="LpxH-like"/>
</dbReference>
<evidence type="ECO:0000256" key="6">
    <source>
        <dbReference type="SAM" id="MobiDB-lite"/>
    </source>
</evidence>
<evidence type="ECO:0000259" key="7">
    <source>
        <dbReference type="Pfam" id="PF00149"/>
    </source>
</evidence>
<reference evidence="8" key="1">
    <citation type="journal article" date="2023" name="Nat. Microbiol.">
        <title>Enrichment and characterization of a nitric oxide-reducing microbial community in a continuous bioreactor.</title>
        <authorList>
            <person name="Garrido-Amador P."/>
            <person name="Stortenbeker N."/>
            <person name="Wessels H.J.C.T."/>
            <person name="Speth D.R."/>
            <person name="Garcia-Heredia I."/>
            <person name="Kartal B."/>
        </authorList>
    </citation>
    <scope>NUCLEOTIDE SEQUENCE</scope>
    <source>
        <strain evidence="8">MAG1</strain>
    </source>
</reference>
<dbReference type="PANTHER" id="PTHR34990:SF2">
    <property type="entry name" value="BLL8164 PROTEIN"/>
    <property type="match status" value="1"/>
</dbReference>
<dbReference type="KEGG" id="npv:OHM77_13320"/>
<dbReference type="Pfam" id="PF00149">
    <property type="entry name" value="Metallophos"/>
    <property type="match status" value="1"/>
</dbReference>
<gene>
    <name evidence="8" type="ORF">OHM77_13320</name>
</gene>
<proteinExistence type="predicted"/>
<evidence type="ECO:0000313" key="8">
    <source>
        <dbReference type="EMBL" id="WIM05636.1"/>
    </source>
</evidence>
<accession>A0AA49FKI4</accession>
<keyword evidence="3" id="KW-0479">Metal-binding</keyword>
<dbReference type="InterPro" id="IPR004843">
    <property type="entry name" value="Calcineurin-like_PHP"/>
</dbReference>
<dbReference type="GO" id="GO:0008758">
    <property type="term" value="F:UDP-2,3-diacylglucosamine hydrolase activity"/>
    <property type="evidence" value="ECO:0007669"/>
    <property type="project" value="TreeGrafter"/>
</dbReference>
<dbReference type="Proteomes" id="UP001234916">
    <property type="component" value="Chromosome"/>
</dbReference>
<evidence type="ECO:0000256" key="5">
    <source>
        <dbReference type="ARBA" id="ARBA00023211"/>
    </source>
</evidence>